<gene>
    <name evidence="1" type="ORF">AVEN_270584_1</name>
</gene>
<evidence type="ECO:0000313" key="2">
    <source>
        <dbReference type="Proteomes" id="UP000499080"/>
    </source>
</evidence>
<name>A0A4Y2B7D1_ARAVE</name>
<protein>
    <submittedName>
        <fullName evidence="1">Uncharacterized protein</fullName>
    </submittedName>
</protein>
<dbReference type="EMBL" id="BGPR01000052">
    <property type="protein sequence ID" value="GBL87339.1"/>
    <property type="molecule type" value="Genomic_DNA"/>
</dbReference>
<accession>A0A4Y2B7D1</accession>
<sequence length="98" mass="11391">MRKPPSDRMGYLEINWVLLKRGRKKRESFRSRRMKSRNATWSIRNPTLLGGIPVPSPEKISETFFLGEKNADDGMETVEILFKCKCGWGTLKRQSFKA</sequence>
<reference evidence="1 2" key="1">
    <citation type="journal article" date="2019" name="Sci. Rep.">
        <title>Orb-weaving spider Araneus ventricosus genome elucidates the spidroin gene catalogue.</title>
        <authorList>
            <person name="Kono N."/>
            <person name="Nakamura H."/>
            <person name="Ohtoshi R."/>
            <person name="Moran D.A.P."/>
            <person name="Shinohara A."/>
            <person name="Yoshida Y."/>
            <person name="Fujiwara M."/>
            <person name="Mori M."/>
            <person name="Tomita M."/>
            <person name="Arakawa K."/>
        </authorList>
    </citation>
    <scope>NUCLEOTIDE SEQUENCE [LARGE SCALE GENOMIC DNA]</scope>
</reference>
<organism evidence="1 2">
    <name type="scientific">Araneus ventricosus</name>
    <name type="common">Orbweaver spider</name>
    <name type="synonym">Epeira ventricosa</name>
    <dbReference type="NCBI Taxonomy" id="182803"/>
    <lineage>
        <taxon>Eukaryota</taxon>
        <taxon>Metazoa</taxon>
        <taxon>Ecdysozoa</taxon>
        <taxon>Arthropoda</taxon>
        <taxon>Chelicerata</taxon>
        <taxon>Arachnida</taxon>
        <taxon>Araneae</taxon>
        <taxon>Araneomorphae</taxon>
        <taxon>Entelegynae</taxon>
        <taxon>Araneoidea</taxon>
        <taxon>Araneidae</taxon>
        <taxon>Araneus</taxon>
    </lineage>
</organism>
<evidence type="ECO:0000313" key="1">
    <source>
        <dbReference type="EMBL" id="GBL87339.1"/>
    </source>
</evidence>
<dbReference type="Proteomes" id="UP000499080">
    <property type="component" value="Unassembled WGS sequence"/>
</dbReference>
<keyword evidence="2" id="KW-1185">Reference proteome</keyword>
<dbReference type="AlphaFoldDB" id="A0A4Y2B7D1"/>
<comment type="caution">
    <text evidence="1">The sequence shown here is derived from an EMBL/GenBank/DDBJ whole genome shotgun (WGS) entry which is preliminary data.</text>
</comment>
<proteinExistence type="predicted"/>